<keyword evidence="4" id="KW-0812">Transmembrane</keyword>
<keyword evidence="7" id="KW-0998">Cell outer membrane</keyword>
<sequence>MRRECRELFLASALGAVFAVTTPVQANIDPVAIYDARSAGMGDTGVAYAHGAASLYHNPALLQGTQKMDATVSVAAVVPGITYGRAPIDGPETEVSAKVSLVPSPFVGFSYRLTERIVVGLAAYPMEAYGGAFEDVQTFGGLDFSSVVATIEASPAVSVALLDTLSLGLGYRITYIQEQVKVPVLVGDGFVLSETNLSGANFAGLHAGLTYRPVKFLRLGLSYRSKIKTTVDGTLEIPGLEGQAFSADVASPHRFKAGAACSLFDDRLLLVLDAKMMLYENSHEESVTTVETPQGTQRQVKPLLWKNVIGLGLGAEYAVTPMFLVRAGYTTAGSATPLETADYFTPPPARSHVIHLGAGVRFTRWNFDVGALYGVSKAHLTPPLSNPGNYGGAGVTVALSGTYRL</sequence>
<dbReference type="EMBL" id="JAQNDM010000002">
    <property type="protein sequence ID" value="MDC0710014.1"/>
    <property type="molecule type" value="Genomic_DNA"/>
</dbReference>
<dbReference type="PANTHER" id="PTHR35093:SF8">
    <property type="entry name" value="OUTER MEMBRANE PROTEIN NMB0088-RELATED"/>
    <property type="match status" value="1"/>
</dbReference>
<keyword evidence="5 8" id="KW-0732">Signal</keyword>
<dbReference type="InterPro" id="IPR005017">
    <property type="entry name" value="OMPP1/FadL/TodX"/>
</dbReference>
<evidence type="ECO:0000256" key="3">
    <source>
        <dbReference type="ARBA" id="ARBA00022452"/>
    </source>
</evidence>
<proteinExistence type="inferred from homology"/>
<accession>A0ABT5D8R6</accession>
<name>A0ABT5D8R6_9BACT</name>
<dbReference type="PANTHER" id="PTHR35093">
    <property type="entry name" value="OUTER MEMBRANE PROTEIN NMB0088-RELATED"/>
    <property type="match status" value="1"/>
</dbReference>
<feature type="chain" id="PRO_5046475433" evidence="8">
    <location>
        <begin position="27"/>
        <end position="405"/>
    </location>
</feature>
<evidence type="ECO:0000256" key="8">
    <source>
        <dbReference type="SAM" id="SignalP"/>
    </source>
</evidence>
<evidence type="ECO:0000256" key="5">
    <source>
        <dbReference type="ARBA" id="ARBA00022729"/>
    </source>
</evidence>
<evidence type="ECO:0000256" key="7">
    <source>
        <dbReference type="ARBA" id="ARBA00023237"/>
    </source>
</evidence>
<organism evidence="9 10">
    <name type="scientific">Stigmatella ashevillensis</name>
    <dbReference type="NCBI Taxonomy" id="2995309"/>
    <lineage>
        <taxon>Bacteria</taxon>
        <taxon>Pseudomonadati</taxon>
        <taxon>Myxococcota</taxon>
        <taxon>Myxococcia</taxon>
        <taxon>Myxococcales</taxon>
        <taxon>Cystobacterineae</taxon>
        <taxon>Archangiaceae</taxon>
        <taxon>Stigmatella</taxon>
    </lineage>
</organism>
<dbReference type="RefSeq" id="WP_272139070.1">
    <property type="nucleotide sequence ID" value="NZ_JAQNDM010000002.1"/>
</dbReference>
<comment type="caution">
    <text evidence="9">The sequence shown here is derived from an EMBL/GenBank/DDBJ whole genome shotgun (WGS) entry which is preliminary data.</text>
</comment>
<dbReference type="Gene3D" id="2.40.160.60">
    <property type="entry name" value="Outer membrane protein transport protein (OMPP1/FadL/TodX)"/>
    <property type="match status" value="1"/>
</dbReference>
<keyword evidence="10" id="KW-1185">Reference proteome</keyword>
<gene>
    <name evidence="9" type="ORF">POL68_16180</name>
</gene>
<comment type="subcellular location">
    <subcellularLocation>
        <location evidence="1">Cell outer membrane</location>
        <topology evidence="1">Multi-pass membrane protein</topology>
    </subcellularLocation>
</comment>
<dbReference type="Proteomes" id="UP001221838">
    <property type="component" value="Unassembled WGS sequence"/>
</dbReference>
<dbReference type="Pfam" id="PF03349">
    <property type="entry name" value="Toluene_X"/>
    <property type="match status" value="1"/>
</dbReference>
<reference evidence="9 10" key="1">
    <citation type="submission" date="2022-11" db="EMBL/GenBank/DDBJ databases">
        <title>Minimal conservation of predation-associated metabolite biosynthetic gene clusters underscores biosynthetic potential of Myxococcota including descriptions for ten novel species: Archangium lansinium sp. nov., Myxococcus landrumus sp. nov., Nannocystis bai.</title>
        <authorList>
            <person name="Ahearne A."/>
            <person name="Stevens C."/>
            <person name="Dowd S."/>
        </authorList>
    </citation>
    <scope>NUCLEOTIDE SEQUENCE [LARGE SCALE GENOMIC DNA]</scope>
    <source>
        <strain evidence="9 10">NCWAL01</strain>
    </source>
</reference>
<evidence type="ECO:0000256" key="6">
    <source>
        <dbReference type="ARBA" id="ARBA00023136"/>
    </source>
</evidence>
<dbReference type="SUPFAM" id="SSF56935">
    <property type="entry name" value="Porins"/>
    <property type="match status" value="1"/>
</dbReference>
<comment type="similarity">
    <text evidence="2">Belongs to the OmpP1/FadL family.</text>
</comment>
<keyword evidence="3" id="KW-1134">Transmembrane beta strand</keyword>
<evidence type="ECO:0000256" key="4">
    <source>
        <dbReference type="ARBA" id="ARBA00022692"/>
    </source>
</evidence>
<evidence type="ECO:0000256" key="1">
    <source>
        <dbReference type="ARBA" id="ARBA00004571"/>
    </source>
</evidence>
<protein>
    <submittedName>
        <fullName evidence="9">Outer membrane protein transport protein</fullName>
    </submittedName>
</protein>
<evidence type="ECO:0000313" key="10">
    <source>
        <dbReference type="Proteomes" id="UP001221838"/>
    </source>
</evidence>
<evidence type="ECO:0000256" key="2">
    <source>
        <dbReference type="ARBA" id="ARBA00008163"/>
    </source>
</evidence>
<keyword evidence="6" id="KW-0472">Membrane</keyword>
<evidence type="ECO:0000313" key="9">
    <source>
        <dbReference type="EMBL" id="MDC0710014.1"/>
    </source>
</evidence>
<feature type="signal peptide" evidence="8">
    <location>
        <begin position="1"/>
        <end position="26"/>
    </location>
</feature>